<dbReference type="InterPro" id="IPR039918">
    <property type="entry name" value="PPP4R4"/>
</dbReference>
<feature type="region of interest" description="Disordered" evidence="1">
    <location>
        <begin position="485"/>
        <end position="564"/>
    </location>
</feature>
<dbReference type="GO" id="GO:0008287">
    <property type="term" value="C:protein serine/threonine phosphatase complex"/>
    <property type="evidence" value="ECO:0007669"/>
    <property type="project" value="TreeGrafter"/>
</dbReference>
<dbReference type="EMBL" id="CAMXCT010000224">
    <property type="protein sequence ID" value="CAI3975792.1"/>
    <property type="molecule type" value="Genomic_DNA"/>
</dbReference>
<feature type="compositionally biased region" description="Polar residues" evidence="1">
    <location>
        <begin position="86"/>
        <end position="116"/>
    </location>
</feature>
<comment type="caution">
    <text evidence="3">The sequence shown here is derived from an EMBL/GenBank/DDBJ whole genome shotgun (WGS) entry which is preliminary data.</text>
</comment>
<evidence type="ECO:0000256" key="1">
    <source>
        <dbReference type="SAM" id="MobiDB-lite"/>
    </source>
</evidence>
<dbReference type="EMBL" id="CAMXCT030000224">
    <property type="protein sequence ID" value="CAL4763104.1"/>
    <property type="molecule type" value="Genomic_DNA"/>
</dbReference>
<keyword evidence="5" id="KW-1185">Reference proteome</keyword>
<keyword evidence="2" id="KW-0812">Transmembrane</keyword>
<dbReference type="AlphaFoldDB" id="A0A9P1BM13"/>
<keyword evidence="2" id="KW-0472">Membrane</keyword>
<dbReference type="EMBL" id="CAMXCT020000224">
    <property type="protein sequence ID" value="CAL1129167.1"/>
    <property type="molecule type" value="Genomic_DNA"/>
</dbReference>
<feature type="compositionally biased region" description="Basic residues" evidence="1">
    <location>
        <begin position="797"/>
        <end position="811"/>
    </location>
</feature>
<feature type="transmembrane region" description="Helical" evidence="2">
    <location>
        <begin position="151"/>
        <end position="172"/>
    </location>
</feature>
<proteinExistence type="predicted"/>
<evidence type="ECO:0000313" key="4">
    <source>
        <dbReference type="EMBL" id="CAL4763104.1"/>
    </source>
</evidence>
<feature type="region of interest" description="Disordered" evidence="1">
    <location>
        <begin position="1"/>
        <end position="122"/>
    </location>
</feature>
<feature type="compositionally biased region" description="Low complexity" evidence="1">
    <location>
        <begin position="681"/>
        <end position="706"/>
    </location>
</feature>
<dbReference type="GO" id="GO:0019888">
    <property type="term" value="F:protein phosphatase regulator activity"/>
    <property type="evidence" value="ECO:0007669"/>
    <property type="project" value="TreeGrafter"/>
</dbReference>
<keyword evidence="2" id="KW-1133">Transmembrane helix</keyword>
<feature type="compositionally biased region" description="Basic residues" evidence="1">
    <location>
        <begin position="831"/>
        <end position="841"/>
    </location>
</feature>
<evidence type="ECO:0000313" key="3">
    <source>
        <dbReference type="EMBL" id="CAI3975792.1"/>
    </source>
</evidence>
<gene>
    <name evidence="3" type="ORF">C1SCF055_LOCUS4070</name>
</gene>
<accession>A0A9P1BM13</accession>
<feature type="compositionally biased region" description="Basic and acidic residues" evidence="1">
    <location>
        <begin position="770"/>
        <end position="779"/>
    </location>
</feature>
<feature type="compositionally biased region" description="Basic and acidic residues" evidence="1">
    <location>
        <begin position="487"/>
        <end position="496"/>
    </location>
</feature>
<feature type="compositionally biased region" description="Basic and acidic residues" evidence="1">
    <location>
        <begin position="738"/>
        <end position="759"/>
    </location>
</feature>
<sequence>MAGMMGASLGTPSMPRQNVPSVRQNVPSVRVAEGPADTMAVDVIEEEPGNDQQAQQRQSQATSRSSRASGNRRSEASGRRSDASRQTRPSQTPSAAGSHTSRTSRGSAMSTGSNFSGMGASANMEPANISQAWNLPEDEINPRDLRKLKKILAMCCLGTMVSFAIGASGVGFDTPMREALLAGGFAIVPMLIWLSFCRCLPFLAPRPRPAEYRIWARALFKDLEQPMKFSSMKVIRIKGEKPILKCLGDVQDIQKGLAVLRIQSQYPWFVRPAAARIIAFKDVLKQGVWFNTGESHDAFALCCLRLGGCPAVSVNGKFISRDSLVQNEKILSLAIQHVGSRVSVPVVYQHLDSFYNFISVWKMLTMFLLPEQRIMFSQKPQRPKILESSQDALQELPHLQPSSLNETPPKVENQKMAKLQLLCELQSQLKNLALLKEFQLDAHRKRVAVFSPKHGNEHSSPTSPSSPVATCEILAKIEEVESTLLVEDPKPTKEGDQNTLDATVVTSMEKVQDQKTKANPTTDEEDPGCEAKNVSNEPQSSKDTSKDPQPTVKRLIVPPGHDVPIKQHMTDIFAKARPTALPPHGRASTTLDVKASIWMSQQELQKTKKTCQVEPTNNAVNAEPKDIPVKPSSWGTTPCISPDMQCPPKKRGRKPKGDKVDDENNNNKDSKGTTAKAKMQSSKANKSTKSKTAAEASSSSAKTPSARMHEYLKEQKGKRLKAEEENHKEEDNNEGEEEEKKMEATHGPDDADHCKEPSKGHKRKKGTKKSQVDDVDKGSKNKKSSKKAQQKKDCSPKKAKKQPAKNRRKVAAAKEQDLPVAALGKAEQKAERKKRYSRKSAAYHRVYKSTAGTVEEKKAAAKKAYAETD</sequence>
<reference evidence="4 5" key="2">
    <citation type="submission" date="2024-05" db="EMBL/GenBank/DDBJ databases">
        <authorList>
            <person name="Chen Y."/>
            <person name="Shah S."/>
            <person name="Dougan E. K."/>
            <person name="Thang M."/>
            <person name="Chan C."/>
        </authorList>
    </citation>
    <scope>NUCLEOTIDE SEQUENCE [LARGE SCALE GENOMIC DNA]</scope>
</reference>
<organism evidence="3">
    <name type="scientific">Cladocopium goreaui</name>
    <dbReference type="NCBI Taxonomy" id="2562237"/>
    <lineage>
        <taxon>Eukaryota</taxon>
        <taxon>Sar</taxon>
        <taxon>Alveolata</taxon>
        <taxon>Dinophyceae</taxon>
        <taxon>Suessiales</taxon>
        <taxon>Symbiodiniaceae</taxon>
        <taxon>Cladocopium</taxon>
    </lineage>
</organism>
<evidence type="ECO:0000313" key="5">
    <source>
        <dbReference type="Proteomes" id="UP001152797"/>
    </source>
</evidence>
<feature type="compositionally biased region" description="Low complexity" evidence="1">
    <location>
        <begin position="52"/>
        <end position="71"/>
    </location>
</feature>
<feature type="compositionally biased region" description="Basic and acidic residues" evidence="1">
    <location>
        <begin position="72"/>
        <end position="85"/>
    </location>
</feature>
<name>A0A9P1BM13_9DINO</name>
<dbReference type="GO" id="GO:0005829">
    <property type="term" value="C:cytosol"/>
    <property type="evidence" value="ECO:0007669"/>
    <property type="project" value="TreeGrafter"/>
</dbReference>
<dbReference type="PANTHER" id="PTHR21467">
    <property type="entry name" value="PROTEIN PHOSPHATASE 4 REGULATORY SUBUNIT 4 PPP4R4"/>
    <property type="match status" value="1"/>
</dbReference>
<dbReference type="Proteomes" id="UP001152797">
    <property type="component" value="Unassembled WGS sequence"/>
</dbReference>
<feature type="compositionally biased region" description="Basic and acidic residues" evidence="1">
    <location>
        <begin position="707"/>
        <end position="730"/>
    </location>
</feature>
<protein>
    <submittedName>
        <fullName evidence="3">Uncharacterized protein</fullName>
    </submittedName>
</protein>
<evidence type="ECO:0000256" key="2">
    <source>
        <dbReference type="SAM" id="Phobius"/>
    </source>
</evidence>
<feature type="transmembrane region" description="Helical" evidence="2">
    <location>
        <begin position="184"/>
        <end position="204"/>
    </location>
</feature>
<dbReference type="PANTHER" id="PTHR21467:SF0">
    <property type="entry name" value="SERINE_THREONINE-PROTEIN PHOSPHATASE 4 REGULATORY SUBUNIT 4"/>
    <property type="match status" value="1"/>
</dbReference>
<reference evidence="3" key="1">
    <citation type="submission" date="2022-10" db="EMBL/GenBank/DDBJ databases">
        <authorList>
            <person name="Chen Y."/>
            <person name="Dougan E. K."/>
            <person name="Chan C."/>
            <person name="Rhodes N."/>
            <person name="Thang M."/>
        </authorList>
    </citation>
    <scope>NUCLEOTIDE SEQUENCE</scope>
</reference>
<feature type="region of interest" description="Disordered" evidence="1">
    <location>
        <begin position="608"/>
        <end position="841"/>
    </location>
</feature>
<feature type="compositionally biased region" description="Polar residues" evidence="1">
    <location>
        <begin position="10"/>
        <end position="27"/>
    </location>
</feature>
<feature type="compositionally biased region" description="Basic residues" evidence="1">
    <location>
        <begin position="780"/>
        <end position="789"/>
    </location>
</feature>
<feature type="compositionally biased region" description="Polar residues" evidence="1">
    <location>
        <begin position="497"/>
        <end position="506"/>
    </location>
</feature>
<feature type="compositionally biased region" description="Polar residues" evidence="1">
    <location>
        <begin position="533"/>
        <end position="542"/>
    </location>
</feature>